<feature type="compositionally biased region" description="Basic residues" evidence="1">
    <location>
        <begin position="26"/>
        <end position="38"/>
    </location>
</feature>
<comment type="caution">
    <text evidence="2">The sequence shown here is derived from an EMBL/GenBank/DDBJ whole genome shotgun (WGS) entry which is preliminary data.</text>
</comment>
<feature type="compositionally biased region" description="Basic and acidic residues" evidence="1">
    <location>
        <begin position="402"/>
        <end position="413"/>
    </location>
</feature>
<feature type="compositionally biased region" description="Low complexity" evidence="1">
    <location>
        <begin position="478"/>
        <end position="497"/>
    </location>
</feature>
<evidence type="ECO:0000256" key="1">
    <source>
        <dbReference type="SAM" id="MobiDB-lite"/>
    </source>
</evidence>
<feature type="compositionally biased region" description="Basic and acidic residues" evidence="1">
    <location>
        <begin position="104"/>
        <end position="120"/>
    </location>
</feature>
<evidence type="ECO:0000313" key="3">
    <source>
        <dbReference type="Proteomes" id="UP000031516"/>
    </source>
</evidence>
<feature type="region of interest" description="Disordered" evidence="1">
    <location>
        <begin position="343"/>
        <end position="455"/>
    </location>
</feature>
<reference evidence="2 3" key="1">
    <citation type="submission" date="2014-03" db="EMBL/GenBank/DDBJ databases">
        <title>The genome of Kluyveromyces dobzhanskii.</title>
        <authorList>
            <person name="Nystedt B."/>
            <person name="Astrom S."/>
        </authorList>
    </citation>
    <scope>NUCLEOTIDE SEQUENCE [LARGE SCALE GENOMIC DNA]</scope>
    <source>
        <strain evidence="2 3">CBS 2104</strain>
    </source>
</reference>
<dbReference type="EMBL" id="CCBQ010000016">
    <property type="protein sequence ID" value="CDO92502.1"/>
    <property type="molecule type" value="Genomic_DNA"/>
</dbReference>
<feature type="region of interest" description="Disordered" evidence="1">
    <location>
        <begin position="153"/>
        <end position="327"/>
    </location>
</feature>
<feature type="region of interest" description="Disordered" evidence="1">
    <location>
        <begin position="84"/>
        <end position="120"/>
    </location>
</feature>
<feature type="compositionally biased region" description="Basic and acidic residues" evidence="1">
    <location>
        <begin position="1"/>
        <end position="10"/>
    </location>
</feature>
<protein>
    <submittedName>
        <fullName evidence="2">WGS project CCBQ000000000 data, contig 00012</fullName>
    </submittedName>
</protein>
<dbReference type="AlphaFoldDB" id="A0A0A8L2Z7"/>
<feature type="compositionally biased region" description="Basic residues" evidence="1">
    <location>
        <begin position="195"/>
        <end position="205"/>
    </location>
</feature>
<feature type="compositionally biased region" description="Polar residues" evidence="1">
    <location>
        <begin position="380"/>
        <end position="391"/>
    </location>
</feature>
<proteinExistence type="predicted"/>
<gene>
    <name evidence="2" type="ORF">KLDO_g822</name>
</gene>
<feature type="compositionally biased region" description="Low complexity" evidence="1">
    <location>
        <begin position="504"/>
        <end position="525"/>
    </location>
</feature>
<feature type="compositionally biased region" description="Basic residues" evidence="1">
    <location>
        <begin position="360"/>
        <end position="369"/>
    </location>
</feature>
<organism evidence="2 3">
    <name type="scientific">Kluyveromyces dobzhanskii CBS 2104</name>
    <dbReference type="NCBI Taxonomy" id="1427455"/>
    <lineage>
        <taxon>Eukaryota</taxon>
        <taxon>Fungi</taxon>
        <taxon>Dikarya</taxon>
        <taxon>Ascomycota</taxon>
        <taxon>Saccharomycotina</taxon>
        <taxon>Saccharomycetes</taxon>
        <taxon>Saccharomycetales</taxon>
        <taxon>Saccharomycetaceae</taxon>
        <taxon>Kluyveromyces</taxon>
    </lineage>
</organism>
<feature type="compositionally biased region" description="Basic and acidic residues" evidence="1">
    <location>
        <begin position="286"/>
        <end position="301"/>
    </location>
</feature>
<feature type="region of interest" description="Disordered" evidence="1">
    <location>
        <begin position="1"/>
        <end position="46"/>
    </location>
</feature>
<sequence>MSRGGSRDQELSSFLSRVEQLDSERTKKKPSVKPKPKNLKYNDDDYEKAENLLSGSYKNKPQYDTEIDRAVSSLAYKSAYNYDKTFSPKKNGSSNFSARNSENGTDHLERHENLGNDTRRISKFDDVYKNAEPSKGEFVVSKEDYEMLMQMKMKGDRVDSRPDFFPSRGSARKMSGNEEDLDFRVHKSSGPNSKPKAKPTPKPKPKSIILGEYESPDQNRGHRLNGFVRDTADNEDVGFNDKKPLSLRIGGSSDRKKKNSLQRKLEEGSDDEINLKVSGPVFSSRNFKDHDDIAQHVANDRRKNKVVPPPPAKRNSTKSAATKYKIVDEDPVDEFSEVFQKIRLTNADTNSKPRWDDMKHKKTPPKKPAKKPDLYIPKLNSFQSTRPSLKSNETDNSDDDDKGVKREEREVLAIRRTLRKTQTAPSRRDITPEAVKAKSTLKKPSEPEASISDIPEAIARRQALLRSSTQPELEKKSSFSLKSLQKQSSNLQKQLLKTLNGSQASLPSVTSPAASTANSSSDSLVGKGKTLPTKVRSKGPKRKLPTEVTKL</sequence>
<dbReference type="OrthoDB" id="4069534at2759"/>
<feature type="compositionally biased region" description="Polar residues" evidence="1">
    <location>
        <begin position="88"/>
        <end position="103"/>
    </location>
</feature>
<dbReference type="Proteomes" id="UP000031516">
    <property type="component" value="Unassembled WGS sequence"/>
</dbReference>
<feature type="compositionally biased region" description="Basic and acidic residues" evidence="1">
    <location>
        <begin position="153"/>
        <end position="162"/>
    </location>
</feature>
<name>A0A0A8L2Z7_9SACH</name>
<evidence type="ECO:0000313" key="2">
    <source>
        <dbReference type="EMBL" id="CDO92502.1"/>
    </source>
</evidence>
<accession>A0A0A8L2Z7</accession>
<feature type="region of interest" description="Disordered" evidence="1">
    <location>
        <begin position="467"/>
        <end position="551"/>
    </location>
</feature>
<keyword evidence="3" id="KW-1185">Reference proteome</keyword>